<evidence type="ECO:0000256" key="4">
    <source>
        <dbReference type="ARBA" id="ARBA00022741"/>
    </source>
</evidence>
<dbReference type="Pfam" id="PF01934">
    <property type="entry name" value="HepT-like"/>
    <property type="match status" value="1"/>
</dbReference>
<dbReference type="GO" id="GO:0004540">
    <property type="term" value="F:RNA nuclease activity"/>
    <property type="evidence" value="ECO:0007669"/>
    <property type="project" value="InterPro"/>
</dbReference>
<evidence type="ECO:0000256" key="3">
    <source>
        <dbReference type="ARBA" id="ARBA00022722"/>
    </source>
</evidence>
<dbReference type="GO" id="GO:0000166">
    <property type="term" value="F:nucleotide binding"/>
    <property type="evidence" value="ECO:0007669"/>
    <property type="project" value="UniProtKB-KW"/>
</dbReference>
<keyword evidence="2" id="KW-1277">Toxin-antitoxin system</keyword>
<keyword evidence="3" id="KW-0540">Nuclease</keyword>
<evidence type="ECO:0000256" key="1">
    <source>
        <dbReference type="ARBA" id="ARBA00022553"/>
    </source>
</evidence>
<dbReference type="AlphaFoldDB" id="A0AA35TD64"/>
<accession>A0AA35TD64</accession>
<keyword evidence="7" id="KW-1185">Reference proteome</keyword>
<protein>
    <submittedName>
        <fullName evidence="6">UPF0331 protein MA_0101</fullName>
    </submittedName>
</protein>
<reference evidence="6" key="1">
    <citation type="submission" date="2023-03" db="EMBL/GenBank/DDBJ databases">
        <authorList>
            <person name="Steffen K."/>
            <person name="Cardenas P."/>
        </authorList>
    </citation>
    <scope>NUCLEOTIDE SEQUENCE</scope>
</reference>
<dbReference type="GO" id="GO:0016787">
    <property type="term" value="F:hydrolase activity"/>
    <property type="evidence" value="ECO:0007669"/>
    <property type="project" value="UniProtKB-KW"/>
</dbReference>
<dbReference type="PANTHER" id="PTHR34139">
    <property type="entry name" value="UPF0331 PROTEIN MJ0127"/>
    <property type="match status" value="1"/>
</dbReference>
<keyword evidence="5" id="KW-0378">Hydrolase</keyword>
<proteinExistence type="predicted"/>
<dbReference type="InterPro" id="IPR051813">
    <property type="entry name" value="HepT_RNase_toxin"/>
</dbReference>
<evidence type="ECO:0000313" key="7">
    <source>
        <dbReference type="Proteomes" id="UP001174909"/>
    </source>
</evidence>
<dbReference type="PANTHER" id="PTHR34139:SF1">
    <property type="entry name" value="RNASE MJ1380-RELATED"/>
    <property type="match status" value="1"/>
</dbReference>
<evidence type="ECO:0000313" key="6">
    <source>
        <dbReference type="EMBL" id="CAI8044796.1"/>
    </source>
</evidence>
<evidence type="ECO:0000256" key="2">
    <source>
        <dbReference type="ARBA" id="ARBA00022649"/>
    </source>
</evidence>
<name>A0AA35TD64_GEOBA</name>
<organism evidence="6 7">
    <name type="scientific">Geodia barretti</name>
    <name type="common">Barrett's horny sponge</name>
    <dbReference type="NCBI Taxonomy" id="519541"/>
    <lineage>
        <taxon>Eukaryota</taxon>
        <taxon>Metazoa</taxon>
        <taxon>Porifera</taxon>
        <taxon>Demospongiae</taxon>
        <taxon>Heteroscleromorpha</taxon>
        <taxon>Tetractinellida</taxon>
        <taxon>Astrophorina</taxon>
        <taxon>Geodiidae</taxon>
        <taxon>Geodia</taxon>
    </lineage>
</organism>
<dbReference type="InterPro" id="IPR008201">
    <property type="entry name" value="HepT-like"/>
</dbReference>
<keyword evidence="4" id="KW-0547">Nucleotide-binding</keyword>
<keyword evidence="1" id="KW-0597">Phosphoprotein</keyword>
<dbReference type="EMBL" id="CASHTH010003423">
    <property type="protein sequence ID" value="CAI8044796.1"/>
    <property type="molecule type" value="Genomic_DNA"/>
</dbReference>
<dbReference type="GO" id="GO:0110001">
    <property type="term" value="C:toxin-antitoxin complex"/>
    <property type="evidence" value="ECO:0007669"/>
    <property type="project" value="InterPro"/>
</dbReference>
<sequence>MSRNYNLYLQDVVVAADRIASYVEGVTRGEFEADQMRLDAVIRNLQVIGEAVKKIPNSIKKGYPSILWHEIAGLRNRVTHVYFDVDINIIWDVVQFELPTLKTQIQQILKERSG</sequence>
<comment type="caution">
    <text evidence="6">The sequence shown here is derived from an EMBL/GenBank/DDBJ whole genome shotgun (WGS) entry which is preliminary data.</text>
</comment>
<evidence type="ECO:0000256" key="5">
    <source>
        <dbReference type="ARBA" id="ARBA00022801"/>
    </source>
</evidence>
<gene>
    <name evidence="6" type="ORF">GBAR_LOCUS24811</name>
</gene>
<dbReference type="Proteomes" id="UP001174909">
    <property type="component" value="Unassembled WGS sequence"/>
</dbReference>